<dbReference type="Proteomes" id="UP000320235">
    <property type="component" value="Unassembled WGS sequence"/>
</dbReference>
<dbReference type="InterPro" id="IPR024983">
    <property type="entry name" value="CHAT_dom"/>
</dbReference>
<evidence type="ECO:0000313" key="3">
    <source>
        <dbReference type="Proteomes" id="UP000320235"/>
    </source>
</evidence>
<dbReference type="Pfam" id="PF12770">
    <property type="entry name" value="CHAT"/>
    <property type="match status" value="1"/>
</dbReference>
<dbReference type="Gene3D" id="1.25.40.10">
    <property type="entry name" value="Tetratricopeptide repeat domain"/>
    <property type="match status" value="1"/>
</dbReference>
<name>A0A543FJQ3_9MICO</name>
<proteinExistence type="predicted"/>
<dbReference type="AlphaFoldDB" id="A0A543FJQ3"/>
<reference evidence="2 3" key="1">
    <citation type="submission" date="2019-06" db="EMBL/GenBank/DDBJ databases">
        <title>Sequencing the genomes of 1000 actinobacteria strains.</title>
        <authorList>
            <person name="Klenk H.-P."/>
        </authorList>
    </citation>
    <scope>NUCLEOTIDE SEQUENCE [LARGE SCALE GENOMIC DNA]</scope>
    <source>
        <strain evidence="2 3">DSM 105492</strain>
    </source>
</reference>
<feature type="domain" description="CHAT" evidence="1">
    <location>
        <begin position="596"/>
        <end position="818"/>
    </location>
</feature>
<dbReference type="SUPFAM" id="SSF48452">
    <property type="entry name" value="TPR-like"/>
    <property type="match status" value="1"/>
</dbReference>
<sequence>MTLTAAELYRRGRAHLNAGRNAAARRDLARAGARTDDTDLRARIAGSMAAVVIRQGDPSKAELICQEALAYPGLSAHTSAMLHGQLGLLALERGSLDEAVSWLDKAIDGIGDEAEHRAPMLLNRSLAHTQAGRFGAARADLERAVPDYEATGNDVERAMAVHNTGYVSLLEGDLISALATMAAARDALATASAVNAAICDLDRAEVLRDAGLVDEAEGTLLRVSQTFGAHRMPQARAEAEFQLARTLLASRRPAEAERVAAAAARRFRRVHAEWWAVRADGVRVRAALLAARPPDRRPGRAVDERRPVREAASVASEAARVIAELRTYGLEAEAEAADLTVELWRAESGDAPDRAGARAVRVRSNAPIQLTLLTRQVQVARALARGREGVARARAGAGLDALSDWQSSFGSLDFASSLALYGDGLIFAGLRSAARSMDPVAVFEWSERARFLSQQVVPLRPPPDPDFAADLAELRALRLNGTDWFESDRARELGQRLRQRQWSGAGAAGKRERASLEELQDRIDDDTASVSFVFDGAGAVAVAATRDRARVVRIDAWPQVRAAVAALRADVDVSAAVRTGPMAALVQRSLHERVAVLSAALMDPVRDVIEDRRLVLTVPGILDGVPWALLPALQGRAFAVATSASQWLASRDRTPLQRAAFAAGPRVARADEEVAQAASAWRDAVILNDERASVAAVTAAAEQADLLHVAAHGRHSHEHPLFSGLELADGTLFGYDIDLIENVPDTVILSACEVGRSSVRWGEEAIGMTRVWLHAGARCVVAAPVVVADDDACELLAAMHEGLADGIPPSVALAEASTRTGIVAPFQVHGAGF</sequence>
<comment type="caution">
    <text evidence="2">The sequence shown here is derived from an EMBL/GenBank/DDBJ whole genome shotgun (WGS) entry which is preliminary data.</text>
</comment>
<dbReference type="InterPro" id="IPR011990">
    <property type="entry name" value="TPR-like_helical_dom_sf"/>
</dbReference>
<evidence type="ECO:0000313" key="2">
    <source>
        <dbReference type="EMBL" id="TQM33944.1"/>
    </source>
</evidence>
<organism evidence="2 3">
    <name type="scientific">Microbacterium kyungheense</name>
    <dbReference type="NCBI Taxonomy" id="1263636"/>
    <lineage>
        <taxon>Bacteria</taxon>
        <taxon>Bacillati</taxon>
        <taxon>Actinomycetota</taxon>
        <taxon>Actinomycetes</taxon>
        <taxon>Micrococcales</taxon>
        <taxon>Microbacteriaceae</taxon>
        <taxon>Microbacterium</taxon>
    </lineage>
</organism>
<gene>
    <name evidence="2" type="ORF">FB391_0231</name>
</gene>
<keyword evidence="3" id="KW-1185">Reference proteome</keyword>
<protein>
    <submittedName>
        <fullName evidence="2">CHAT domain-containing protein</fullName>
    </submittedName>
</protein>
<dbReference type="RefSeq" id="WP_141892476.1">
    <property type="nucleotide sequence ID" value="NZ_BAABLH010000020.1"/>
</dbReference>
<dbReference type="EMBL" id="VFPE01000001">
    <property type="protein sequence ID" value="TQM33944.1"/>
    <property type="molecule type" value="Genomic_DNA"/>
</dbReference>
<accession>A0A543FJQ3</accession>
<dbReference type="OrthoDB" id="9761935at2"/>
<evidence type="ECO:0000259" key="1">
    <source>
        <dbReference type="Pfam" id="PF12770"/>
    </source>
</evidence>